<keyword evidence="5" id="KW-0436">Ligase</keyword>
<dbReference type="PANTHER" id="PTHR11098:SF1">
    <property type="entry name" value="NICOTINATE PHOSPHORIBOSYLTRANSFERASE"/>
    <property type="match status" value="1"/>
</dbReference>
<feature type="domain" description="Nicotinate phosphoribosyltransferase C-terminal" evidence="9">
    <location>
        <begin position="263"/>
        <end position="368"/>
    </location>
</feature>
<feature type="domain" description="Nicotinate phosphoribosyltransferase N-terminal" evidence="8">
    <location>
        <begin position="1"/>
        <end position="122"/>
    </location>
</feature>
<reference evidence="10" key="3">
    <citation type="submission" date="2023-05" db="EMBL/GenBank/DDBJ databases">
        <authorList>
            <person name="Smith C.H."/>
        </authorList>
    </citation>
    <scope>NUCLEOTIDE SEQUENCE</scope>
    <source>
        <strain evidence="10">CHS0354</strain>
        <tissue evidence="10">Mantle</tissue>
    </source>
</reference>
<dbReference type="InterPro" id="IPR007229">
    <property type="entry name" value="Nic_PRibTrfase-Fam"/>
</dbReference>
<dbReference type="PANTHER" id="PTHR11098">
    <property type="entry name" value="NICOTINATE PHOSPHORIBOSYLTRANSFERASE"/>
    <property type="match status" value="1"/>
</dbReference>
<organism evidence="10 11">
    <name type="scientific">Potamilus streckersoni</name>
    <dbReference type="NCBI Taxonomy" id="2493646"/>
    <lineage>
        <taxon>Eukaryota</taxon>
        <taxon>Metazoa</taxon>
        <taxon>Spiralia</taxon>
        <taxon>Lophotrochozoa</taxon>
        <taxon>Mollusca</taxon>
        <taxon>Bivalvia</taxon>
        <taxon>Autobranchia</taxon>
        <taxon>Heteroconchia</taxon>
        <taxon>Palaeoheterodonta</taxon>
        <taxon>Unionida</taxon>
        <taxon>Unionoidea</taxon>
        <taxon>Unionidae</taxon>
        <taxon>Ambleminae</taxon>
        <taxon>Lampsilini</taxon>
        <taxon>Potamilus</taxon>
    </lineage>
</organism>
<evidence type="ECO:0000313" key="11">
    <source>
        <dbReference type="Proteomes" id="UP001195483"/>
    </source>
</evidence>
<name>A0AAE0W7B5_9BIVA</name>
<dbReference type="GO" id="GO:0004516">
    <property type="term" value="F:nicotinate phosphoribosyltransferase activity"/>
    <property type="evidence" value="ECO:0007669"/>
    <property type="project" value="UniProtKB-EC"/>
</dbReference>
<evidence type="ECO:0000259" key="8">
    <source>
        <dbReference type="Pfam" id="PF17767"/>
    </source>
</evidence>
<comment type="caution">
    <text evidence="10">The sequence shown here is derived from an EMBL/GenBank/DDBJ whole genome shotgun (WGS) entry which is preliminary data.</text>
</comment>
<keyword evidence="11" id="KW-1185">Reference proteome</keyword>
<dbReference type="Pfam" id="PF17956">
    <property type="entry name" value="NAPRTase_C"/>
    <property type="match status" value="1"/>
</dbReference>
<dbReference type="InterPro" id="IPR040727">
    <property type="entry name" value="NAPRTase_N"/>
</dbReference>
<dbReference type="GO" id="GO:0005829">
    <property type="term" value="C:cytosol"/>
    <property type="evidence" value="ECO:0007669"/>
    <property type="project" value="TreeGrafter"/>
</dbReference>
<dbReference type="Proteomes" id="UP001195483">
    <property type="component" value="Unassembled WGS sequence"/>
</dbReference>
<dbReference type="Gene3D" id="3.20.140.10">
    <property type="entry name" value="nicotinate phosphoribosyltransferase"/>
    <property type="match status" value="2"/>
</dbReference>
<evidence type="ECO:0000256" key="2">
    <source>
        <dbReference type="ARBA" id="ARBA00010897"/>
    </source>
</evidence>
<dbReference type="EMBL" id="JAEAOA010000186">
    <property type="protein sequence ID" value="KAK3604141.1"/>
    <property type="molecule type" value="Genomic_DNA"/>
</dbReference>
<dbReference type="InterPro" id="IPR036068">
    <property type="entry name" value="Nicotinate_pribotase-like_C"/>
</dbReference>
<evidence type="ECO:0000256" key="5">
    <source>
        <dbReference type="ARBA" id="ARBA00022598"/>
    </source>
</evidence>
<dbReference type="GO" id="GO:0034355">
    <property type="term" value="P:NAD+ biosynthetic process via the salvage pathway"/>
    <property type="evidence" value="ECO:0007669"/>
    <property type="project" value="TreeGrafter"/>
</dbReference>
<evidence type="ECO:0000313" key="10">
    <source>
        <dbReference type="EMBL" id="KAK3604141.1"/>
    </source>
</evidence>
<reference evidence="10" key="2">
    <citation type="journal article" date="2021" name="Genome Biol. Evol.">
        <title>Developing a high-quality reference genome for a parasitic bivalve with doubly uniparental inheritance (Bivalvia: Unionida).</title>
        <authorList>
            <person name="Smith C.H."/>
        </authorList>
    </citation>
    <scope>NUCLEOTIDE SEQUENCE</scope>
    <source>
        <strain evidence="10">CHS0354</strain>
        <tissue evidence="10">Mantle</tissue>
    </source>
</reference>
<reference evidence="10" key="1">
    <citation type="journal article" date="2021" name="Genome Biol. Evol.">
        <title>A High-Quality Reference Genome for a Parasitic Bivalve with Doubly Uniparental Inheritance (Bivalvia: Unionida).</title>
        <authorList>
            <person name="Smith C.H."/>
        </authorList>
    </citation>
    <scope>NUCLEOTIDE SEQUENCE</scope>
    <source>
        <strain evidence="10">CHS0354</strain>
    </source>
</reference>
<evidence type="ECO:0000256" key="7">
    <source>
        <dbReference type="ARBA" id="ARBA00048668"/>
    </source>
</evidence>
<evidence type="ECO:0000256" key="4">
    <source>
        <dbReference type="ARBA" id="ARBA00022553"/>
    </source>
</evidence>
<dbReference type="Gene3D" id="3.20.20.70">
    <property type="entry name" value="Aldolase class I"/>
    <property type="match status" value="1"/>
</dbReference>
<comment type="pathway">
    <text evidence="1">Cofactor biosynthesis; NAD(+) biosynthesis; nicotinate D-ribonucleotide from nicotinate: step 1/1.</text>
</comment>
<comment type="similarity">
    <text evidence="2">Belongs to the NAPRTase family.</text>
</comment>
<sequence>MANGYLRNGLDKQRAVFHFFFRKNPFNGGYAVAAGLETLLRFAEQAQFNDDDLRYLESLTNPRGNRIFDRNFIRFLEKFRFTVDIYAVPEGSVVFAHEPLIRVEGNLPECQLIETILCNIINFQTLIATKASRMLLASGFGELIEFGMRRSQGTDGALSASRAAYVGGFSATSNVEAGKHYGIPLRGTHSHSWVLSYPSEEEAFYAFYQDISGKLWHKTGDGVRPAHAGWGVQAWLYRNRGQPAYKIKLSEETAKINIPGRLQVRRYYGNNGQMLADAIYDTYTGTPQPGSLIYSPNDPIKQKKITAYKNEEDLLVKVMENGKCIHPGNTLDKIRKQSISNLKSLDKSICRFINPHYYPAGIEERLYKHRNKLIASLKQITLN</sequence>
<evidence type="ECO:0000256" key="1">
    <source>
        <dbReference type="ARBA" id="ARBA00004952"/>
    </source>
</evidence>
<evidence type="ECO:0000259" key="9">
    <source>
        <dbReference type="Pfam" id="PF17956"/>
    </source>
</evidence>
<dbReference type="PIRSF" id="PIRSF000484">
    <property type="entry name" value="NAPRT"/>
    <property type="match status" value="1"/>
</dbReference>
<evidence type="ECO:0000256" key="3">
    <source>
        <dbReference type="ARBA" id="ARBA00013236"/>
    </source>
</evidence>
<dbReference type="EC" id="6.3.4.21" evidence="3"/>
<proteinExistence type="inferred from homology"/>
<dbReference type="SUPFAM" id="SSF51690">
    <property type="entry name" value="Nicotinate/Quinolinate PRTase C-terminal domain-like"/>
    <property type="match status" value="1"/>
</dbReference>
<keyword evidence="6" id="KW-0662">Pyridine nucleotide biosynthesis</keyword>
<dbReference type="AlphaFoldDB" id="A0AAE0W7B5"/>
<evidence type="ECO:0000256" key="6">
    <source>
        <dbReference type="ARBA" id="ARBA00022642"/>
    </source>
</evidence>
<comment type="catalytic activity">
    <reaction evidence="7">
        <text>5-phospho-alpha-D-ribose 1-diphosphate + nicotinate + ATP + H2O = nicotinate beta-D-ribonucleotide + ADP + phosphate + diphosphate</text>
        <dbReference type="Rhea" id="RHEA:36163"/>
        <dbReference type="ChEBI" id="CHEBI:15377"/>
        <dbReference type="ChEBI" id="CHEBI:30616"/>
        <dbReference type="ChEBI" id="CHEBI:32544"/>
        <dbReference type="ChEBI" id="CHEBI:33019"/>
        <dbReference type="ChEBI" id="CHEBI:43474"/>
        <dbReference type="ChEBI" id="CHEBI:57502"/>
        <dbReference type="ChEBI" id="CHEBI:58017"/>
        <dbReference type="ChEBI" id="CHEBI:456216"/>
        <dbReference type="EC" id="6.3.4.21"/>
    </reaction>
</comment>
<accession>A0AAE0W7B5</accession>
<dbReference type="SUPFAM" id="SSF54675">
    <property type="entry name" value="Nicotinate/Quinolinate PRTase N-terminal domain-like"/>
    <property type="match status" value="1"/>
</dbReference>
<dbReference type="InterPro" id="IPR041619">
    <property type="entry name" value="NAPRTase_C"/>
</dbReference>
<gene>
    <name evidence="10" type="ORF">CHS0354_001948</name>
</gene>
<protein>
    <recommendedName>
        <fullName evidence="3">nicotinate phosphoribosyltransferase</fullName>
        <ecNumber evidence="3">6.3.4.21</ecNumber>
    </recommendedName>
</protein>
<dbReference type="InterPro" id="IPR013785">
    <property type="entry name" value="Aldolase_TIM"/>
</dbReference>
<dbReference type="Pfam" id="PF17767">
    <property type="entry name" value="NAPRTase_N"/>
    <property type="match status" value="1"/>
</dbReference>
<keyword evidence="4" id="KW-0597">Phosphoprotein</keyword>